<sequence>MTSVPRLHLRLRSCLQAILDLEPELKNIQAAEPLLTELTVLKEIYNKLETLFIQEEDVKRIEAATASFFEELKGSIKQDGVTRSEQRFLQ</sequence>
<protein>
    <submittedName>
        <fullName evidence="1">Uncharacterized protein</fullName>
    </submittedName>
</protein>
<name>A0A212J3U1_9DELT</name>
<reference evidence="1" key="1">
    <citation type="submission" date="2016-04" db="EMBL/GenBank/DDBJ databases">
        <authorList>
            <person name="Evans L.H."/>
            <person name="Alamgir A."/>
            <person name="Owens N."/>
            <person name="Weber N.D."/>
            <person name="Virtaneva K."/>
            <person name="Barbian K."/>
            <person name="Babar A."/>
            <person name="Rosenke K."/>
        </authorList>
    </citation>
    <scope>NUCLEOTIDE SEQUENCE</scope>
    <source>
        <strain evidence="1">86</strain>
    </source>
</reference>
<accession>A0A212J3U1</accession>
<dbReference type="AlphaFoldDB" id="A0A212J3U1"/>
<proteinExistence type="predicted"/>
<organism evidence="1">
    <name type="scientific">uncultured delta proteobacterium</name>
    <dbReference type="NCBI Taxonomy" id="34034"/>
    <lineage>
        <taxon>Bacteria</taxon>
        <taxon>Deltaproteobacteria</taxon>
        <taxon>environmental samples</taxon>
    </lineage>
</organism>
<gene>
    <name evidence="1" type="ORF">KL86DPRO_10645</name>
</gene>
<evidence type="ECO:0000313" key="1">
    <source>
        <dbReference type="EMBL" id="SBV94110.1"/>
    </source>
</evidence>
<dbReference type="EMBL" id="FLUQ01000001">
    <property type="protein sequence ID" value="SBV94110.1"/>
    <property type="molecule type" value="Genomic_DNA"/>
</dbReference>